<feature type="transmembrane region" description="Helical" evidence="4">
    <location>
        <begin position="259"/>
        <end position="280"/>
    </location>
</feature>
<dbReference type="CDD" id="cd03392">
    <property type="entry name" value="PAP2_like_2"/>
    <property type="match status" value="1"/>
</dbReference>
<sequence length="288" mass="31655">MTPLPFWQLLLGFVCLLVVGHIVAWWLWRALAFSGPRLGRGITGLAYRRQFLASLQRRAPRTTRVIGARLSVDRFSGLPLTLFVALALYLIVLAAGLLEDLFEGEELVQFDQHVNQALAVLRDPAFLKLVNGITSLANLETLVAITIVSIGFLWAHRRFSYIPGLLLTVIGSQSIAYIGKYAIDRDRPDFLTFASASTPSFPSGHATGAIAVYGFIIYAIARDMPGVRRRFELGYWGCALIASIAASRAILSVHFASDIAAGLLVGGFWLLSGFALTEFLRQRSDLSR</sequence>
<feature type="transmembrane region" description="Helical" evidence="4">
    <location>
        <begin position="136"/>
        <end position="155"/>
    </location>
</feature>
<dbReference type="STRING" id="1033802.SSPSH_002264"/>
<name>U2E4J6_9GAMM</name>
<organism evidence="6 7">
    <name type="scientific">Salinisphaera shabanensis E1L3A</name>
    <dbReference type="NCBI Taxonomy" id="1033802"/>
    <lineage>
        <taxon>Bacteria</taxon>
        <taxon>Pseudomonadati</taxon>
        <taxon>Pseudomonadota</taxon>
        <taxon>Gammaproteobacteria</taxon>
        <taxon>Salinisphaerales</taxon>
        <taxon>Salinisphaeraceae</taxon>
        <taxon>Salinisphaera</taxon>
    </lineage>
</organism>
<evidence type="ECO:0000313" key="7">
    <source>
        <dbReference type="Proteomes" id="UP000006242"/>
    </source>
</evidence>
<dbReference type="OrthoDB" id="9780918at2"/>
<comment type="catalytic activity">
    <reaction evidence="3">
        <text>di-trans,octa-cis-undecaprenyl diphosphate + H2O = di-trans,octa-cis-undecaprenyl phosphate + phosphate + H(+)</text>
        <dbReference type="Rhea" id="RHEA:28094"/>
        <dbReference type="ChEBI" id="CHEBI:15377"/>
        <dbReference type="ChEBI" id="CHEBI:15378"/>
        <dbReference type="ChEBI" id="CHEBI:43474"/>
        <dbReference type="ChEBI" id="CHEBI:58405"/>
        <dbReference type="ChEBI" id="CHEBI:60392"/>
        <dbReference type="EC" id="3.6.1.27"/>
    </reaction>
</comment>
<feature type="transmembrane region" description="Helical" evidence="4">
    <location>
        <begin position="162"/>
        <end position="183"/>
    </location>
</feature>
<comment type="caution">
    <text evidence="6">The sequence shown here is derived from an EMBL/GenBank/DDBJ whole genome shotgun (WGS) entry which is preliminary data.</text>
</comment>
<keyword evidence="6" id="KW-0808">Transferase</keyword>
<dbReference type="PANTHER" id="PTHR14969">
    <property type="entry name" value="SPHINGOSINE-1-PHOSPHATE PHOSPHOHYDROLASE"/>
    <property type="match status" value="1"/>
</dbReference>
<keyword evidence="4" id="KW-0472">Membrane</keyword>
<dbReference type="SMART" id="SM00014">
    <property type="entry name" value="acidPPc"/>
    <property type="match status" value="1"/>
</dbReference>
<dbReference type="SUPFAM" id="SSF48317">
    <property type="entry name" value="Acid phosphatase/Vanadium-dependent haloperoxidase"/>
    <property type="match status" value="1"/>
</dbReference>
<dbReference type="Proteomes" id="UP000006242">
    <property type="component" value="Unassembled WGS sequence"/>
</dbReference>
<dbReference type="InterPro" id="IPR000326">
    <property type="entry name" value="PAP2/HPO"/>
</dbReference>
<gene>
    <name evidence="6" type="ORF">SSPSH_002264</name>
</gene>
<dbReference type="Pfam" id="PF01569">
    <property type="entry name" value="PAP2"/>
    <property type="match status" value="1"/>
</dbReference>
<dbReference type="InterPro" id="IPR036938">
    <property type="entry name" value="PAP2/HPO_sf"/>
</dbReference>
<evidence type="ECO:0000259" key="5">
    <source>
        <dbReference type="SMART" id="SM00014"/>
    </source>
</evidence>
<evidence type="ECO:0000256" key="4">
    <source>
        <dbReference type="SAM" id="Phobius"/>
    </source>
</evidence>
<dbReference type="Gene3D" id="1.20.144.10">
    <property type="entry name" value="Phosphatidic acid phosphatase type 2/haloperoxidase"/>
    <property type="match status" value="1"/>
</dbReference>
<keyword evidence="6" id="KW-0418">Kinase</keyword>
<evidence type="ECO:0000313" key="6">
    <source>
        <dbReference type="EMBL" id="ERJ18771.1"/>
    </source>
</evidence>
<dbReference type="GO" id="GO:0016301">
    <property type="term" value="F:kinase activity"/>
    <property type="evidence" value="ECO:0007669"/>
    <property type="project" value="UniProtKB-KW"/>
</dbReference>
<proteinExistence type="predicted"/>
<dbReference type="RefSeq" id="WP_006914515.1">
    <property type="nucleotide sequence ID" value="NZ_AFNV02000015.1"/>
</dbReference>
<evidence type="ECO:0000256" key="1">
    <source>
        <dbReference type="ARBA" id="ARBA00012374"/>
    </source>
</evidence>
<dbReference type="PANTHER" id="PTHR14969:SF13">
    <property type="entry name" value="AT30094P"/>
    <property type="match status" value="1"/>
</dbReference>
<keyword evidence="4" id="KW-1133">Transmembrane helix</keyword>
<feature type="transmembrane region" description="Helical" evidence="4">
    <location>
        <begin position="233"/>
        <end position="253"/>
    </location>
</feature>
<feature type="transmembrane region" description="Helical" evidence="4">
    <location>
        <begin position="203"/>
        <end position="221"/>
    </location>
</feature>
<keyword evidence="7" id="KW-1185">Reference proteome</keyword>
<dbReference type="GO" id="GO:0050380">
    <property type="term" value="F:undecaprenyl-diphosphatase activity"/>
    <property type="evidence" value="ECO:0007669"/>
    <property type="project" value="UniProtKB-EC"/>
</dbReference>
<feature type="domain" description="Phosphatidic acid phosphatase type 2/haloperoxidase" evidence="5">
    <location>
        <begin position="162"/>
        <end position="274"/>
    </location>
</feature>
<feature type="transmembrane region" description="Helical" evidence="4">
    <location>
        <begin position="78"/>
        <end position="98"/>
    </location>
</feature>
<accession>U2E4J6</accession>
<reference evidence="6 7" key="1">
    <citation type="journal article" date="2011" name="J. Bacteriol.">
        <title>Genome sequence of Salinisphaera shabanensis, a gammaproteobacterium from the harsh, variable environment of the brine-seawater interface of the Shaban Deep in the Red Sea.</title>
        <authorList>
            <person name="Antunes A."/>
            <person name="Alam I."/>
            <person name="Bajic V.B."/>
            <person name="Stingl U."/>
        </authorList>
    </citation>
    <scope>NUCLEOTIDE SEQUENCE [LARGE SCALE GENOMIC DNA]</scope>
    <source>
        <strain evidence="6 7">E1L3A</strain>
    </source>
</reference>
<keyword evidence="4" id="KW-0812">Transmembrane</keyword>
<protein>
    <recommendedName>
        <fullName evidence="1">undecaprenyl-diphosphate phosphatase</fullName>
        <ecNumber evidence="1">3.6.1.27</ecNumber>
    </recommendedName>
    <alternativeName>
        <fullName evidence="2">Undecaprenyl pyrophosphate phosphatase</fullName>
    </alternativeName>
</protein>
<dbReference type="EC" id="3.6.1.27" evidence="1"/>
<dbReference type="AlphaFoldDB" id="U2E4J6"/>
<feature type="transmembrane region" description="Helical" evidence="4">
    <location>
        <begin position="6"/>
        <end position="28"/>
    </location>
</feature>
<reference evidence="6 7" key="2">
    <citation type="journal article" date="2013" name="PLoS ONE">
        <title>INDIGO - INtegrated Data Warehouse of MIcrobial GenOmes with Examples from the Red Sea Extremophiles.</title>
        <authorList>
            <person name="Alam I."/>
            <person name="Antunes A."/>
            <person name="Kamau A.A."/>
            <person name="Ba Alawi W."/>
            <person name="Kalkatawi M."/>
            <person name="Stingl U."/>
            <person name="Bajic V.B."/>
        </authorList>
    </citation>
    <scope>NUCLEOTIDE SEQUENCE [LARGE SCALE GENOMIC DNA]</scope>
    <source>
        <strain evidence="6 7">E1L3A</strain>
    </source>
</reference>
<evidence type="ECO:0000256" key="3">
    <source>
        <dbReference type="ARBA" id="ARBA00047594"/>
    </source>
</evidence>
<dbReference type="eggNOG" id="COG0671">
    <property type="taxonomic scope" value="Bacteria"/>
</dbReference>
<evidence type="ECO:0000256" key="2">
    <source>
        <dbReference type="ARBA" id="ARBA00032707"/>
    </source>
</evidence>
<dbReference type="EMBL" id="AFNV02000015">
    <property type="protein sequence ID" value="ERJ18771.1"/>
    <property type="molecule type" value="Genomic_DNA"/>
</dbReference>